<keyword evidence="3" id="KW-1185">Reference proteome</keyword>
<reference evidence="2 3" key="1">
    <citation type="journal article" date="2021" name="Commun. Biol.">
        <title>The genome of Shorea leprosula (Dipterocarpaceae) highlights the ecological relevance of drought in aseasonal tropical rainforests.</title>
        <authorList>
            <person name="Ng K.K.S."/>
            <person name="Kobayashi M.J."/>
            <person name="Fawcett J.A."/>
            <person name="Hatakeyama M."/>
            <person name="Paape T."/>
            <person name="Ng C.H."/>
            <person name="Ang C.C."/>
            <person name="Tnah L.H."/>
            <person name="Lee C.T."/>
            <person name="Nishiyama T."/>
            <person name="Sese J."/>
            <person name="O'Brien M.J."/>
            <person name="Copetti D."/>
            <person name="Mohd Noor M.I."/>
            <person name="Ong R.C."/>
            <person name="Putra M."/>
            <person name="Sireger I.Z."/>
            <person name="Indrioko S."/>
            <person name="Kosugi Y."/>
            <person name="Izuno A."/>
            <person name="Isagi Y."/>
            <person name="Lee S.L."/>
            <person name="Shimizu K.K."/>
        </authorList>
    </citation>
    <scope>NUCLEOTIDE SEQUENCE [LARGE SCALE GENOMIC DNA]</scope>
    <source>
        <strain evidence="2">214</strain>
    </source>
</reference>
<comment type="caution">
    <text evidence="2">The sequence shown here is derived from an EMBL/GenBank/DDBJ whole genome shotgun (WGS) entry which is preliminary data.</text>
</comment>
<feature type="region of interest" description="Disordered" evidence="1">
    <location>
        <begin position="1"/>
        <end position="44"/>
    </location>
</feature>
<feature type="compositionally biased region" description="Basic and acidic residues" evidence="1">
    <location>
        <begin position="33"/>
        <end position="44"/>
    </location>
</feature>
<proteinExistence type="predicted"/>
<evidence type="ECO:0000313" key="2">
    <source>
        <dbReference type="EMBL" id="GKV01140.1"/>
    </source>
</evidence>
<protein>
    <submittedName>
        <fullName evidence="2">Uncharacterized protein</fullName>
    </submittedName>
</protein>
<name>A0AAV5IQN6_9ROSI</name>
<evidence type="ECO:0000313" key="3">
    <source>
        <dbReference type="Proteomes" id="UP001054252"/>
    </source>
</evidence>
<evidence type="ECO:0000256" key="1">
    <source>
        <dbReference type="SAM" id="MobiDB-lite"/>
    </source>
</evidence>
<dbReference type="Proteomes" id="UP001054252">
    <property type="component" value="Unassembled WGS sequence"/>
</dbReference>
<gene>
    <name evidence="2" type="ORF">SLEP1_g13720</name>
</gene>
<accession>A0AAV5IQN6</accession>
<organism evidence="2 3">
    <name type="scientific">Rubroshorea leprosula</name>
    <dbReference type="NCBI Taxonomy" id="152421"/>
    <lineage>
        <taxon>Eukaryota</taxon>
        <taxon>Viridiplantae</taxon>
        <taxon>Streptophyta</taxon>
        <taxon>Embryophyta</taxon>
        <taxon>Tracheophyta</taxon>
        <taxon>Spermatophyta</taxon>
        <taxon>Magnoliopsida</taxon>
        <taxon>eudicotyledons</taxon>
        <taxon>Gunneridae</taxon>
        <taxon>Pentapetalae</taxon>
        <taxon>rosids</taxon>
        <taxon>malvids</taxon>
        <taxon>Malvales</taxon>
        <taxon>Dipterocarpaceae</taxon>
        <taxon>Rubroshorea</taxon>
    </lineage>
</organism>
<dbReference type="AlphaFoldDB" id="A0AAV5IQN6"/>
<dbReference type="EMBL" id="BPVZ01000016">
    <property type="protein sequence ID" value="GKV01140.1"/>
    <property type="molecule type" value="Genomic_DNA"/>
</dbReference>
<sequence length="44" mass="4911">MAGALCVPTPIWPIKGRGISGEERERKKKKKGGKEESEESRRSL</sequence>